<evidence type="ECO:0000313" key="5">
    <source>
        <dbReference type="EMBL" id="ESQ91818.1"/>
    </source>
</evidence>
<evidence type="ECO:0000256" key="2">
    <source>
        <dbReference type="ARBA" id="ARBA00023125"/>
    </source>
</evidence>
<dbReference type="EMBL" id="AWGB01000015">
    <property type="protein sequence ID" value="ESQ91818.1"/>
    <property type="molecule type" value="Genomic_DNA"/>
</dbReference>
<dbReference type="InterPro" id="IPR036390">
    <property type="entry name" value="WH_DNA-bd_sf"/>
</dbReference>
<dbReference type="Proteomes" id="UP000017837">
    <property type="component" value="Unassembled WGS sequence"/>
</dbReference>
<reference evidence="5 6" key="1">
    <citation type="journal article" date="2014" name="Nature">
        <title>Sequential evolution of bacterial morphology by co-option of a developmental regulator.</title>
        <authorList>
            <person name="Jiang C."/>
            <person name="Brown P.J."/>
            <person name="Ducret A."/>
            <person name="Brun Y.V."/>
        </authorList>
    </citation>
    <scope>NUCLEOTIDE SEQUENCE [LARGE SCALE GENOMIC DNA]</scope>
    <source>
        <strain evidence="5 6">DSM 16100</strain>
    </source>
</reference>
<dbReference type="InterPro" id="IPR000524">
    <property type="entry name" value="Tscrpt_reg_HTH_GntR"/>
</dbReference>
<evidence type="ECO:0000313" key="6">
    <source>
        <dbReference type="Proteomes" id="UP000017837"/>
    </source>
</evidence>
<dbReference type="InterPro" id="IPR011711">
    <property type="entry name" value="GntR_C"/>
</dbReference>
<dbReference type="eggNOG" id="COG2186">
    <property type="taxonomic scope" value="Bacteria"/>
</dbReference>
<dbReference type="Gene3D" id="1.10.10.10">
    <property type="entry name" value="Winged helix-like DNA-binding domain superfamily/Winged helix DNA-binding domain"/>
    <property type="match status" value="1"/>
</dbReference>
<dbReference type="Pfam" id="PF00392">
    <property type="entry name" value="GntR"/>
    <property type="match status" value="1"/>
</dbReference>
<protein>
    <recommendedName>
        <fullName evidence="4">HTH gntR-type domain-containing protein</fullName>
    </recommendedName>
</protein>
<keyword evidence="2" id="KW-0238">DNA-binding</keyword>
<accession>V4RKJ1</accession>
<dbReference type="PANTHER" id="PTHR43537">
    <property type="entry name" value="TRANSCRIPTIONAL REGULATOR, GNTR FAMILY"/>
    <property type="match status" value="1"/>
</dbReference>
<evidence type="ECO:0000259" key="4">
    <source>
        <dbReference type="PROSITE" id="PS50949"/>
    </source>
</evidence>
<dbReference type="AlphaFoldDB" id="V4RKJ1"/>
<dbReference type="Pfam" id="PF07729">
    <property type="entry name" value="FCD"/>
    <property type="match status" value="1"/>
</dbReference>
<proteinExistence type="predicted"/>
<keyword evidence="6" id="KW-1185">Reference proteome</keyword>
<dbReference type="SUPFAM" id="SSF48008">
    <property type="entry name" value="GntR ligand-binding domain-like"/>
    <property type="match status" value="1"/>
</dbReference>
<dbReference type="OrthoDB" id="9028214at2"/>
<sequence>MTIDNTSVRITRRRPHLAAGVVEILVRDIVQNLYPVGSALPPENILCEQFEVSRTVIREATKALIEKGLVDSQQGRGTIVCETEAWDMLDPMVLSNMFKREDGLIYLDNLIEIRALLEASMAAKAAAKATPEDRQQLIRLRANLEELRDNPAEYLAEDIALHGMIMEISGDKLSAAIIRTIHDQAREAAKYNGRISTGLLNATHLGHLKIVDAILGGDSDAAARAMHEHIESAWSNRRES</sequence>
<dbReference type="InterPro" id="IPR008920">
    <property type="entry name" value="TF_FadR/GntR_C"/>
</dbReference>
<gene>
    <name evidence="5" type="ORF">ABENE_09300</name>
</gene>
<dbReference type="GO" id="GO:0003700">
    <property type="term" value="F:DNA-binding transcription factor activity"/>
    <property type="evidence" value="ECO:0007669"/>
    <property type="project" value="InterPro"/>
</dbReference>
<dbReference type="InterPro" id="IPR036388">
    <property type="entry name" value="WH-like_DNA-bd_sf"/>
</dbReference>
<keyword evidence="3" id="KW-0804">Transcription</keyword>
<name>V4RKJ1_9CAUL</name>
<dbReference type="GO" id="GO:0003677">
    <property type="term" value="F:DNA binding"/>
    <property type="evidence" value="ECO:0007669"/>
    <property type="project" value="UniProtKB-KW"/>
</dbReference>
<dbReference type="SUPFAM" id="SSF46785">
    <property type="entry name" value="Winged helix' DNA-binding domain"/>
    <property type="match status" value="1"/>
</dbReference>
<evidence type="ECO:0000256" key="3">
    <source>
        <dbReference type="ARBA" id="ARBA00023163"/>
    </source>
</evidence>
<dbReference type="PRINTS" id="PR00035">
    <property type="entry name" value="HTHGNTR"/>
</dbReference>
<dbReference type="RefSeq" id="WP_018082304.1">
    <property type="nucleotide sequence ID" value="NZ_AQWM01000012.1"/>
</dbReference>
<dbReference type="CDD" id="cd07377">
    <property type="entry name" value="WHTH_GntR"/>
    <property type="match status" value="1"/>
</dbReference>
<dbReference type="PANTHER" id="PTHR43537:SF44">
    <property type="entry name" value="GNTR FAMILY REGULATORY PROTEIN"/>
    <property type="match status" value="1"/>
</dbReference>
<feature type="domain" description="HTH gntR-type" evidence="4">
    <location>
        <begin position="15"/>
        <end position="83"/>
    </location>
</feature>
<dbReference type="PATRIC" id="fig|1121022.4.peg.1874"/>
<keyword evidence="1" id="KW-0805">Transcription regulation</keyword>
<dbReference type="Gene3D" id="1.20.120.530">
    <property type="entry name" value="GntR ligand-binding domain-like"/>
    <property type="match status" value="1"/>
</dbReference>
<dbReference type="SMART" id="SM00895">
    <property type="entry name" value="FCD"/>
    <property type="match status" value="1"/>
</dbReference>
<dbReference type="PROSITE" id="PS50949">
    <property type="entry name" value="HTH_GNTR"/>
    <property type="match status" value="1"/>
</dbReference>
<comment type="caution">
    <text evidence="5">The sequence shown here is derived from an EMBL/GenBank/DDBJ whole genome shotgun (WGS) entry which is preliminary data.</text>
</comment>
<dbReference type="STRING" id="1121022.GCA_000376105_02640"/>
<dbReference type="SMART" id="SM00345">
    <property type="entry name" value="HTH_GNTR"/>
    <property type="match status" value="1"/>
</dbReference>
<organism evidence="5 6">
    <name type="scientific">Asticcacaulis benevestitus DSM 16100 = ATCC BAA-896</name>
    <dbReference type="NCBI Taxonomy" id="1121022"/>
    <lineage>
        <taxon>Bacteria</taxon>
        <taxon>Pseudomonadati</taxon>
        <taxon>Pseudomonadota</taxon>
        <taxon>Alphaproteobacteria</taxon>
        <taxon>Caulobacterales</taxon>
        <taxon>Caulobacteraceae</taxon>
        <taxon>Asticcacaulis</taxon>
    </lineage>
</organism>
<evidence type="ECO:0000256" key="1">
    <source>
        <dbReference type="ARBA" id="ARBA00023015"/>
    </source>
</evidence>